<evidence type="ECO:0000313" key="7">
    <source>
        <dbReference type="Proteomes" id="UP000244450"/>
    </source>
</evidence>
<dbReference type="GO" id="GO:0003677">
    <property type="term" value="F:DNA binding"/>
    <property type="evidence" value="ECO:0007669"/>
    <property type="project" value="UniProtKB-KW"/>
</dbReference>
<dbReference type="PANTHER" id="PTHR30419:SF8">
    <property type="entry name" value="NITROGEN ASSIMILATION TRANSCRIPTIONAL ACTIVATOR-RELATED"/>
    <property type="match status" value="1"/>
</dbReference>
<dbReference type="CDD" id="cd05466">
    <property type="entry name" value="PBP2_LTTR_substrate"/>
    <property type="match status" value="1"/>
</dbReference>
<sequence length="300" mass="34456">MELRQLKYFVCAAELSNFTQAAEELYITQSTLSHQIKELENSLDTLLFDRIGKRVKLTEAGEIMLHYARKTILQAEEGKQVLLDLNNKKTGKLIIGATYGLTELLMQSLTQFSEQYPDIEIQIIFASTADLLHKMHHYEIDCMLSFLPVSHKDRQLEIIKLFRATLSLVVHQSHPWSAVRKVSLQKVSTLPVVLPSQGYSIRNFLDEVLDENNIMLKIAMEINDIHSLLKLTNTKRWNTILMNSSLFGFPQLKAIPLEGKNMQREATIAFSVEVYRKKALTAFYEIMKGRCATFQQQFGQ</sequence>
<dbReference type="Pfam" id="PF03466">
    <property type="entry name" value="LysR_substrate"/>
    <property type="match status" value="1"/>
</dbReference>
<dbReference type="SUPFAM" id="SSF46785">
    <property type="entry name" value="Winged helix' DNA-binding domain"/>
    <property type="match status" value="1"/>
</dbReference>
<name>A0A2T7BDB7_9BACT</name>
<dbReference type="FunFam" id="1.10.10.10:FF:000001">
    <property type="entry name" value="LysR family transcriptional regulator"/>
    <property type="match status" value="1"/>
</dbReference>
<keyword evidence="3" id="KW-0238">DNA-binding</keyword>
<gene>
    <name evidence="6" type="ORF">DCC81_21680</name>
</gene>
<reference evidence="6 7" key="1">
    <citation type="submission" date="2018-04" db="EMBL/GenBank/DDBJ databases">
        <title>Chitinophaga fuyangensis sp. nov., isolated from soil in a chemical factory.</title>
        <authorList>
            <person name="Chen K."/>
        </authorList>
    </citation>
    <scope>NUCLEOTIDE SEQUENCE [LARGE SCALE GENOMIC DNA]</scope>
    <source>
        <strain evidence="6 7">LY-1</strain>
    </source>
</reference>
<accession>A0A2T7BDB7</accession>
<keyword evidence="7" id="KW-1185">Reference proteome</keyword>
<evidence type="ECO:0000256" key="1">
    <source>
        <dbReference type="ARBA" id="ARBA00009437"/>
    </source>
</evidence>
<dbReference type="InterPro" id="IPR050950">
    <property type="entry name" value="HTH-type_LysR_regulators"/>
</dbReference>
<dbReference type="InterPro" id="IPR005119">
    <property type="entry name" value="LysR_subst-bd"/>
</dbReference>
<evidence type="ECO:0000256" key="3">
    <source>
        <dbReference type="ARBA" id="ARBA00023125"/>
    </source>
</evidence>
<dbReference type="SUPFAM" id="SSF53850">
    <property type="entry name" value="Periplasmic binding protein-like II"/>
    <property type="match status" value="1"/>
</dbReference>
<comment type="similarity">
    <text evidence="1">Belongs to the LysR transcriptional regulatory family.</text>
</comment>
<dbReference type="Proteomes" id="UP000244450">
    <property type="component" value="Unassembled WGS sequence"/>
</dbReference>
<evidence type="ECO:0000313" key="6">
    <source>
        <dbReference type="EMBL" id="PUZ23020.1"/>
    </source>
</evidence>
<keyword evidence="4" id="KW-0804">Transcription</keyword>
<evidence type="ECO:0000256" key="2">
    <source>
        <dbReference type="ARBA" id="ARBA00023015"/>
    </source>
</evidence>
<dbReference type="PRINTS" id="PR00039">
    <property type="entry name" value="HTHLYSR"/>
</dbReference>
<proteinExistence type="inferred from homology"/>
<dbReference type="AlphaFoldDB" id="A0A2T7BDB7"/>
<dbReference type="InterPro" id="IPR036390">
    <property type="entry name" value="WH_DNA-bd_sf"/>
</dbReference>
<dbReference type="PANTHER" id="PTHR30419">
    <property type="entry name" value="HTH-TYPE TRANSCRIPTIONAL REGULATOR YBHD"/>
    <property type="match status" value="1"/>
</dbReference>
<protein>
    <submittedName>
        <fullName evidence="6">LysR family transcriptional regulator</fullName>
    </submittedName>
</protein>
<dbReference type="InterPro" id="IPR000847">
    <property type="entry name" value="LysR_HTH_N"/>
</dbReference>
<feature type="domain" description="HTH lysR-type" evidence="5">
    <location>
        <begin position="1"/>
        <end position="58"/>
    </location>
</feature>
<evidence type="ECO:0000259" key="5">
    <source>
        <dbReference type="PROSITE" id="PS50931"/>
    </source>
</evidence>
<dbReference type="EMBL" id="QCYK01000003">
    <property type="protein sequence ID" value="PUZ23020.1"/>
    <property type="molecule type" value="Genomic_DNA"/>
</dbReference>
<dbReference type="GO" id="GO:0003700">
    <property type="term" value="F:DNA-binding transcription factor activity"/>
    <property type="evidence" value="ECO:0007669"/>
    <property type="project" value="InterPro"/>
</dbReference>
<dbReference type="InterPro" id="IPR036388">
    <property type="entry name" value="WH-like_DNA-bd_sf"/>
</dbReference>
<dbReference type="Gene3D" id="1.10.10.10">
    <property type="entry name" value="Winged helix-like DNA-binding domain superfamily/Winged helix DNA-binding domain"/>
    <property type="match status" value="1"/>
</dbReference>
<dbReference type="GO" id="GO:0005829">
    <property type="term" value="C:cytosol"/>
    <property type="evidence" value="ECO:0007669"/>
    <property type="project" value="TreeGrafter"/>
</dbReference>
<dbReference type="PROSITE" id="PS50931">
    <property type="entry name" value="HTH_LYSR"/>
    <property type="match status" value="1"/>
</dbReference>
<evidence type="ECO:0000256" key="4">
    <source>
        <dbReference type="ARBA" id="ARBA00023163"/>
    </source>
</evidence>
<dbReference type="Pfam" id="PF00126">
    <property type="entry name" value="HTH_1"/>
    <property type="match status" value="1"/>
</dbReference>
<comment type="caution">
    <text evidence="6">The sequence shown here is derived from an EMBL/GenBank/DDBJ whole genome shotgun (WGS) entry which is preliminary data.</text>
</comment>
<dbReference type="Gene3D" id="3.40.190.290">
    <property type="match status" value="1"/>
</dbReference>
<keyword evidence="2" id="KW-0805">Transcription regulation</keyword>
<organism evidence="6 7">
    <name type="scientific">Chitinophaga parva</name>
    <dbReference type="NCBI Taxonomy" id="2169414"/>
    <lineage>
        <taxon>Bacteria</taxon>
        <taxon>Pseudomonadati</taxon>
        <taxon>Bacteroidota</taxon>
        <taxon>Chitinophagia</taxon>
        <taxon>Chitinophagales</taxon>
        <taxon>Chitinophagaceae</taxon>
        <taxon>Chitinophaga</taxon>
    </lineage>
</organism>